<feature type="compositionally biased region" description="Basic and acidic residues" evidence="1">
    <location>
        <begin position="23"/>
        <end position="34"/>
    </location>
</feature>
<reference evidence="2" key="2">
    <citation type="journal article" date="2015" name="Data Brief">
        <title>Shoot transcriptome of the giant reed, Arundo donax.</title>
        <authorList>
            <person name="Barrero R.A."/>
            <person name="Guerrero F.D."/>
            <person name="Moolhuijzen P."/>
            <person name="Goolsby J.A."/>
            <person name="Tidwell J."/>
            <person name="Bellgard S.E."/>
            <person name="Bellgard M.I."/>
        </authorList>
    </citation>
    <scope>NUCLEOTIDE SEQUENCE</scope>
    <source>
        <tissue evidence="2">Shoot tissue taken approximately 20 cm above the soil surface</tissue>
    </source>
</reference>
<sequence>MGSCLTAEQRPAAAARGAGVKAGEGRRREEEAHGRIAGNGVGNAACLFTRQGRKGANQDAMVVWEVCNVYLYGGLVRSPFLYDFLYLFNALIRRQHALFFFFNWQCSSA</sequence>
<accession>A0A0A9DWP9</accession>
<reference evidence="2" key="1">
    <citation type="submission" date="2014-09" db="EMBL/GenBank/DDBJ databases">
        <authorList>
            <person name="Magalhaes I.L.F."/>
            <person name="Oliveira U."/>
            <person name="Santos F.R."/>
            <person name="Vidigal T.H.D.A."/>
            <person name="Brescovit A.D."/>
            <person name="Santos A.J."/>
        </authorList>
    </citation>
    <scope>NUCLEOTIDE SEQUENCE</scope>
    <source>
        <tissue evidence="2">Shoot tissue taken approximately 20 cm above the soil surface</tissue>
    </source>
</reference>
<evidence type="ECO:0000313" key="2">
    <source>
        <dbReference type="EMBL" id="JAD88187.1"/>
    </source>
</evidence>
<dbReference type="AlphaFoldDB" id="A0A0A9DWP9"/>
<evidence type="ECO:0000256" key="1">
    <source>
        <dbReference type="SAM" id="MobiDB-lite"/>
    </source>
</evidence>
<feature type="compositionally biased region" description="Low complexity" evidence="1">
    <location>
        <begin position="7"/>
        <end position="21"/>
    </location>
</feature>
<name>A0A0A9DWP9_ARUDO</name>
<feature type="region of interest" description="Disordered" evidence="1">
    <location>
        <begin position="1"/>
        <end position="36"/>
    </location>
</feature>
<protein>
    <submittedName>
        <fullName evidence="2">Uncharacterized protein</fullName>
    </submittedName>
</protein>
<proteinExistence type="predicted"/>
<dbReference type="EMBL" id="GBRH01209708">
    <property type="protein sequence ID" value="JAD88187.1"/>
    <property type="molecule type" value="Transcribed_RNA"/>
</dbReference>
<organism evidence="2">
    <name type="scientific">Arundo donax</name>
    <name type="common">Giant reed</name>
    <name type="synonym">Donax arundinaceus</name>
    <dbReference type="NCBI Taxonomy" id="35708"/>
    <lineage>
        <taxon>Eukaryota</taxon>
        <taxon>Viridiplantae</taxon>
        <taxon>Streptophyta</taxon>
        <taxon>Embryophyta</taxon>
        <taxon>Tracheophyta</taxon>
        <taxon>Spermatophyta</taxon>
        <taxon>Magnoliopsida</taxon>
        <taxon>Liliopsida</taxon>
        <taxon>Poales</taxon>
        <taxon>Poaceae</taxon>
        <taxon>PACMAD clade</taxon>
        <taxon>Arundinoideae</taxon>
        <taxon>Arundineae</taxon>
        <taxon>Arundo</taxon>
    </lineage>
</organism>